<feature type="binding site" evidence="15">
    <location>
        <position position="301"/>
    </location>
    <ligand>
        <name>Mg(2+)</name>
        <dbReference type="ChEBI" id="CHEBI:18420"/>
        <note>catalytic</note>
    </ligand>
</feature>
<dbReference type="InterPro" id="IPR028878">
    <property type="entry name" value="RNase_E"/>
</dbReference>
<dbReference type="NCBIfam" id="TIGR00757">
    <property type="entry name" value="RNaseEG"/>
    <property type="match status" value="1"/>
</dbReference>
<evidence type="ECO:0000256" key="14">
    <source>
        <dbReference type="ARBA" id="ARBA00023136"/>
    </source>
</evidence>
<feature type="compositionally biased region" description="Polar residues" evidence="16">
    <location>
        <begin position="757"/>
        <end position="773"/>
    </location>
</feature>
<dbReference type="Gene3D" id="3.40.1260.20">
    <property type="entry name" value="Ribonuclease E, catalytic domain"/>
    <property type="match status" value="1"/>
</dbReference>
<evidence type="ECO:0000256" key="13">
    <source>
        <dbReference type="ARBA" id="ARBA00022884"/>
    </source>
</evidence>
<feature type="compositionally biased region" description="Basic and acidic residues" evidence="16">
    <location>
        <begin position="512"/>
        <end position="524"/>
    </location>
</feature>
<keyword evidence="9 15" id="KW-0699">rRNA-binding</keyword>
<evidence type="ECO:0000256" key="6">
    <source>
        <dbReference type="ARBA" id="ARBA00022694"/>
    </source>
</evidence>
<comment type="subunit">
    <text evidence="15">Homotetramer formed by a dimer of dimers.</text>
</comment>
<feature type="binding site" evidence="15">
    <location>
        <position position="405"/>
    </location>
    <ligand>
        <name>Zn(2+)</name>
        <dbReference type="ChEBI" id="CHEBI:29105"/>
        <note>ligand shared between dimeric partners</note>
    </ligand>
</feature>
<dbReference type="PANTHER" id="PTHR30001:SF1">
    <property type="entry name" value="RIBONUCLEASE E_G-LIKE PROTEIN, CHLOROPLASTIC"/>
    <property type="match status" value="1"/>
</dbReference>
<evidence type="ECO:0000256" key="1">
    <source>
        <dbReference type="ARBA" id="ARBA00005663"/>
    </source>
</evidence>
<keyword evidence="4 15" id="KW-0997">Cell inner membrane</keyword>
<comment type="subcellular location">
    <subcellularLocation>
        <location evidence="15">Cytoplasm</location>
    </subcellularLocation>
    <subcellularLocation>
        <location evidence="15">Cell inner membrane</location>
        <topology evidence="15">Peripheral membrane protein</topology>
        <orientation evidence="15">Cytoplasmic side</orientation>
    </subcellularLocation>
</comment>
<evidence type="ECO:0000256" key="10">
    <source>
        <dbReference type="ARBA" id="ARBA00022759"/>
    </source>
</evidence>
<dbReference type="Pfam" id="PF10150">
    <property type="entry name" value="RNase_E_G"/>
    <property type="match status" value="1"/>
</dbReference>
<dbReference type="PROSITE" id="PS50126">
    <property type="entry name" value="S1"/>
    <property type="match status" value="1"/>
</dbReference>
<keyword evidence="12 15" id="KW-0460">Magnesium</keyword>
<dbReference type="InterPro" id="IPR048583">
    <property type="entry name" value="RNase_E_G_thioredoxin-like"/>
</dbReference>
<dbReference type="Pfam" id="PF00575">
    <property type="entry name" value="S1"/>
    <property type="match status" value="1"/>
</dbReference>
<accession>A0ABX1N4W6</accession>
<keyword evidence="11 15" id="KW-0378">Hydrolase</keyword>
<keyword evidence="14 15" id="KW-0472">Membrane</keyword>
<reference evidence="18" key="1">
    <citation type="submission" date="2019-12" db="EMBL/GenBank/DDBJ databases">
        <title>Comparative genomics gives insights into the taxonomy of the Azoarcus-Aromatoleum group and reveals separate origins of nif in the plant-associated Azoarcus and non-plant-associated Aromatoleum sub-groups.</title>
        <authorList>
            <person name="Lafos M."/>
            <person name="Maluk M."/>
            <person name="Batista M."/>
            <person name="Junghare M."/>
            <person name="Carmona M."/>
            <person name="Faoro H."/>
            <person name="Cruz L.M."/>
            <person name="Battistoni F."/>
            <person name="De Souza E."/>
            <person name="Pedrosa F."/>
            <person name="Chen W.-M."/>
            <person name="Poole P.S."/>
            <person name="Dixon R.A."/>
            <person name="James E.K."/>
        </authorList>
    </citation>
    <scope>NUCLEOTIDE SEQUENCE</scope>
    <source>
        <strain evidence="18">U120</strain>
    </source>
</reference>
<feature type="binding site" evidence="15">
    <location>
        <position position="402"/>
    </location>
    <ligand>
        <name>Zn(2+)</name>
        <dbReference type="ChEBI" id="CHEBI:29105"/>
        <note>ligand shared between dimeric partners</note>
    </ligand>
</feature>
<dbReference type="EC" id="3.1.26.12" evidence="15"/>
<keyword evidence="13 15" id="KW-0694">RNA-binding</keyword>
<evidence type="ECO:0000256" key="3">
    <source>
        <dbReference type="ARBA" id="ARBA00022490"/>
    </source>
</evidence>
<gene>
    <name evidence="15" type="primary">rne</name>
    <name evidence="18" type="ORF">GO608_13195</name>
</gene>
<feature type="region of interest" description="Disordered" evidence="16">
    <location>
        <begin position="512"/>
        <end position="546"/>
    </location>
</feature>
<feature type="region of interest" description="Disordered" evidence="16">
    <location>
        <begin position="969"/>
        <end position="1007"/>
    </location>
</feature>
<evidence type="ECO:0000256" key="5">
    <source>
        <dbReference type="ARBA" id="ARBA00022552"/>
    </source>
</evidence>
<keyword evidence="15" id="KW-0862">Zinc</keyword>
<dbReference type="HAMAP" id="MF_00970">
    <property type="entry name" value="RNase_E"/>
    <property type="match status" value="1"/>
</dbReference>
<keyword evidence="7 15" id="KW-0540">Nuclease</keyword>
<comment type="catalytic activity">
    <reaction evidence="15">
        <text>Endonucleolytic cleavage of single-stranded RNA in A- and U-rich regions.</text>
        <dbReference type="EC" id="3.1.26.12"/>
    </reaction>
</comment>
<evidence type="ECO:0000313" key="18">
    <source>
        <dbReference type="EMBL" id="NMF94283.1"/>
    </source>
</evidence>
<comment type="function">
    <text evidence="15">Endoribonuclease that plays a central role in RNA processing and decay. Required for the maturation of 5S and 16S rRNAs and the majority of tRNAs. Also involved in the degradation of most mRNAs.</text>
</comment>
<evidence type="ECO:0000256" key="15">
    <source>
        <dbReference type="HAMAP-Rule" id="MF_00970"/>
    </source>
</evidence>
<keyword evidence="8 15" id="KW-0479">Metal-binding</keyword>
<proteinExistence type="inferred from homology"/>
<feature type="region of interest" description="Disordered" evidence="16">
    <location>
        <begin position="703"/>
        <end position="773"/>
    </location>
</feature>
<keyword evidence="19" id="KW-1185">Reference proteome</keyword>
<dbReference type="InterPro" id="IPR003029">
    <property type="entry name" value="S1_domain"/>
</dbReference>
<keyword evidence="6 15" id="KW-0819">tRNA processing</keyword>
<evidence type="ECO:0000256" key="16">
    <source>
        <dbReference type="SAM" id="MobiDB-lite"/>
    </source>
</evidence>
<feature type="region of interest" description="Required for zinc-mediated homotetramerization and catalytic activity" evidence="15">
    <location>
        <begin position="402"/>
        <end position="405"/>
    </location>
</feature>
<dbReference type="RefSeq" id="WP_169199510.1">
    <property type="nucleotide sequence ID" value="NZ_WTVH02000009.1"/>
</dbReference>
<evidence type="ECO:0000256" key="9">
    <source>
        <dbReference type="ARBA" id="ARBA00022730"/>
    </source>
</evidence>
<feature type="compositionally biased region" description="Basic and acidic residues" evidence="16">
    <location>
        <begin position="631"/>
        <end position="667"/>
    </location>
</feature>
<evidence type="ECO:0000256" key="4">
    <source>
        <dbReference type="ARBA" id="ARBA00022519"/>
    </source>
</evidence>
<comment type="cofactor">
    <cofactor evidence="15">
        <name>Mg(2+)</name>
        <dbReference type="ChEBI" id="CHEBI:18420"/>
    </cofactor>
    <text evidence="15">Binds 1 Mg(2+) ion per subunit.</text>
</comment>
<comment type="cofactor">
    <cofactor evidence="15">
        <name>Zn(2+)</name>
        <dbReference type="ChEBI" id="CHEBI:29105"/>
    </cofactor>
    <text evidence="15">Binds 2 Zn(2+) ions per homotetramer.</text>
</comment>
<dbReference type="SUPFAM" id="SSF50249">
    <property type="entry name" value="Nucleic acid-binding proteins"/>
    <property type="match status" value="1"/>
</dbReference>
<evidence type="ECO:0000256" key="11">
    <source>
        <dbReference type="ARBA" id="ARBA00022801"/>
    </source>
</evidence>
<evidence type="ECO:0000256" key="2">
    <source>
        <dbReference type="ARBA" id="ARBA00022475"/>
    </source>
</evidence>
<dbReference type="InterPro" id="IPR012340">
    <property type="entry name" value="NA-bd_OB-fold"/>
</dbReference>
<dbReference type="Gene3D" id="2.40.50.140">
    <property type="entry name" value="Nucleic acid-binding proteins"/>
    <property type="match status" value="1"/>
</dbReference>
<evidence type="ECO:0000313" key="19">
    <source>
        <dbReference type="Proteomes" id="UP000601990"/>
    </source>
</evidence>
<evidence type="ECO:0000259" key="17">
    <source>
        <dbReference type="PROSITE" id="PS50126"/>
    </source>
</evidence>
<dbReference type="InterPro" id="IPR019307">
    <property type="entry name" value="RNA-bd_AU-1/RNase_E/G"/>
</dbReference>
<feature type="domain" description="S1 motif" evidence="17">
    <location>
        <begin position="39"/>
        <end position="118"/>
    </location>
</feature>
<feature type="region of interest" description="Disordered" evidence="16">
    <location>
        <begin position="575"/>
        <end position="688"/>
    </location>
</feature>
<dbReference type="SMART" id="SM00316">
    <property type="entry name" value="S1"/>
    <property type="match status" value="1"/>
</dbReference>
<dbReference type="PANTHER" id="PTHR30001">
    <property type="entry name" value="RIBONUCLEASE"/>
    <property type="match status" value="1"/>
</dbReference>
<comment type="caution">
    <text evidence="18">The sequence shown here is derived from an EMBL/GenBank/DDBJ whole genome shotgun (WGS) entry which is preliminary data.</text>
</comment>
<dbReference type="Proteomes" id="UP000601990">
    <property type="component" value="Unassembled WGS sequence"/>
</dbReference>
<feature type="compositionally biased region" description="Pro residues" evidence="16">
    <location>
        <begin position="536"/>
        <end position="546"/>
    </location>
</feature>
<organism evidence="18 19">
    <name type="scientific">Aromatoleum buckelii</name>
    <dbReference type="NCBI Taxonomy" id="200254"/>
    <lineage>
        <taxon>Bacteria</taxon>
        <taxon>Pseudomonadati</taxon>
        <taxon>Pseudomonadota</taxon>
        <taxon>Betaproteobacteria</taxon>
        <taxon>Rhodocyclales</taxon>
        <taxon>Rhodocyclaceae</taxon>
        <taxon>Aromatoleum</taxon>
    </lineage>
</organism>
<keyword evidence="10 15" id="KW-0255">Endonuclease</keyword>
<evidence type="ECO:0000256" key="8">
    <source>
        <dbReference type="ARBA" id="ARBA00022723"/>
    </source>
</evidence>
<dbReference type="EMBL" id="WTVH01000026">
    <property type="protein sequence ID" value="NMF94283.1"/>
    <property type="molecule type" value="Genomic_DNA"/>
</dbReference>
<evidence type="ECO:0000256" key="12">
    <source>
        <dbReference type="ARBA" id="ARBA00022842"/>
    </source>
</evidence>
<feature type="binding site" evidence="15">
    <location>
        <position position="344"/>
    </location>
    <ligand>
        <name>Mg(2+)</name>
        <dbReference type="ChEBI" id="CHEBI:18420"/>
        <note>catalytic</note>
    </ligand>
</feature>
<dbReference type="Pfam" id="PF20833">
    <property type="entry name" value="RNase_E_G_Thio"/>
    <property type="match status" value="1"/>
</dbReference>
<name>A0ABX1N4W6_9RHOO</name>
<keyword evidence="3 15" id="KW-0963">Cytoplasm</keyword>
<feature type="compositionally biased region" description="Low complexity" evidence="16">
    <location>
        <begin position="703"/>
        <end position="714"/>
    </location>
</feature>
<keyword evidence="2 15" id="KW-1003">Cell membrane</keyword>
<comment type="similarity">
    <text evidence="15">Belongs to the RNase E/G family. RNase E subfamily.</text>
</comment>
<evidence type="ECO:0000256" key="7">
    <source>
        <dbReference type="ARBA" id="ARBA00022722"/>
    </source>
</evidence>
<comment type="similarity">
    <text evidence="1">Belongs to the RNase E/G family. RNase G subfamily.</text>
</comment>
<dbReference type="CDD" id="cd04453">
    <property type="entry name" value="S1_RNase_E"/>
    <property type="match status" value="1"/>
</dbReference>
<keyword evidence="15" id="KW-0820">tRNA-binding</keyword>
<dbReference type="InterPro" id="IPR004659">
    <property type="entry name" value="RNase_E/G"/>
</dbReference>
<feature type="compositionally biased region" description="Basic residues" evidence="16">
    <location>
        <begin position="725"/>
        <end position="736"/>
    </location>
</feature>
<protein>
    <recommendedName>
        <fullName evidence="15">Ribonuclease E</fullName>
        <shortName evidence="15">RNase E</shortName>
        <ecNumber evidence="15">3.1.26.12</ecNumber>
    </recommendedName>
</protein>
<keyword evidence="5 15" id="KW-0698">rRNA processing</keyword>
<sequence length="1007" mass="109973">MKRMLFNATQAEELRVAIVDGQKLIDLDIESAAKEQRKSNIYKAVITRIEPSLEAAFVDYGGERHGFLPFKEISRTYFATGTDAGKVRIQDALKEGQELIVQVEKDERGNKGAALTTYISLAGRYLVLMPNNPRGGGVSRRVEGDERTELRDVMDQLEIPSGMSLIARTAAIGRNAEELQWDLNYLLQLWRAIDGAAQSQSGAFLIYQEGSLVIRAIRDYFQPEIGEILIDTDDVYEQARQFMSHVMPANVNRVKRYSDDVPLFSRFQIEHQIESAYSRQVTLPSGGAVVIDHTEALVSIDVNSGRSTKGADIEETAFRTNLEAAEEIARQLRLRDLGGLIVIDFIDMESQKNQREVEGLLRDALRHDRARVQTGKISRFGLLELSRQRLRPALAETSYIPCPRCNGTGHIRSTESSALHILRILEEEAMKENTGAVHLQVPVDVATFLLNEKRVDIAHIEVRHKIQMIIIPNRHLETPHHEITRLRHDQLNQEEVALASYQMVGKPAEIDLRLPSKDDNKPPRAEAVVKGISPAQPAPIVEPKPEPLAAPAPVAKPGLFQRLFGWLRSEKPVVTPQLAPEVAPKQEPRPRAERSDTRRGNNRNRRDGQQRTERGERDESISAAQAARGPMRSERAERPERPERTERSDTVVERGDRPARPERDNGGRTRQGRGPRTQPKQGEAGAVVDNVVELPVSTVAIAAAPTAQTEPAAIVPTAEDGTAEKRRRRSRGRRDRRGTEQQTEVAASGDETAETLAETTVPSIETAPETTPIVSAEPVDEAAAELPGVAAEAAAPLPVAVTSPEPIAVTAEAAPLPVSLHPATGIEVETPAESEAALAPVKFETAAEPVAVREAAIEPALEAKVAPEAAIEAAERARESLQAALMEPVAPAGAEPAQAPVGEELAEAETEQASTAAPAQEVIAPETEVAVTEAEVRAAESRGPSAPIDLGVNLAESGLVMIETSRDKVQELASTADETPARPLGRRPRPAPVIVNEPLQQVETHSK</sequence>
<feature type="compositionally biased region" description="Basic and acidic residues" evidence="16">
    <location>
        <begin position="584"/>
        <end position="620"/>
    </location>
</feature>
<feature type="compositionally biased region" description="Polar residues" evidence="16">
    <location>
        <begin position="998"/>
        <end position="1007"/>
    </location>
</feature>